<dbReference type="PANTHER" id="PTHR46111:SF1">
    <property type="entry name" value="RIBOSOMAL RNA SMALL SUBUNIT METHYLTRANSFERASE I"/>
    <property type="match status" value="1"/>
</dbReference>
<evidence type="ECO:0000259" key="7">
    <source>
        <dbReference type="Pfam" id="PF00590"/>
    </source>
</evidence>
<dbReference type="GO" id="GO:0032259">
    <property type="term" value="P:methylation"/>
    <property type="evidence" value="ECO:0007669"/>
    <property type="project" value="UniProtKB-KW"/>
</dbReference>
<comment type="similarity">
    <text evidence="6">Belongs to the methyltransferase superfamily. RsmI family.</text>
</comment>
<comment type="caution">
    <text evidence="9">The sequence shown here is derived from an EMBL/GenBank/DDBJ whole genome shotgun (WGS) entry which is preliminary data.</text>
</comment>
<dbReference type="InterPro" id="IPR035996">
    <property type="entry name" value="4pyrrol_Methylase_sf"/>
</dbReference>
<gene>
    <name evidence="6 9" type="primary">rsmI</name>
    <name evidence="9" type="ORF">ACFPTN_20600</name>
</gene>
<evidence type="ECO:0000256" key="5">
    <source>
        <dbReference type="ARBA" id="ARBA00022691"/>
    </source>
</evidence>
<dbReference type="InterPro" id="IPR053910">
    <property type="entry name" value="RsmI_HTH"/>
</dbReference>
<evidence type="ECO:0000256" key="3">
    <source>
        <dbReference type="ARBA" id="ARBA00022603"/>
    </source>
</evidence>
<dbReference type="InterPro" id="IPR000878">
    <property type="entry name" value="4pyrrol_Mease"/>
</dbReference>
<dbReference type="EC" id="2.1.1.198" evidence="6"/>
<keyword evidence="3 6" id="KW-0489">Methyltransferase</keyword>
<evidence type="ECO:0000256" key="4">
    <source>
        <dbReference type="ARBA" id="ARBA00022679"/>
    </source>
</evidence>
<dbReference type="Proteomes" id="UP001595974">
    <property type="component" value="Unassembled WGS sequence"/>
</dbReference>
<dbReference type="PANTHER" id="PTHR46111">
    <property type="entry name" value="RIBOSOMAL RNA SMALL SUBUNIT METHYLTRANSFERASE I"/>
    <property type="match status" value="1"/>
</dbReference>
<dbReference type="Pfam" id="PF23016">
    <property type="entry name" value="RsmI_C"/>
    <property type="match status" value="1"/>
</dbReference>
<dbReference type="GO" id="GO:0008168">
    <property type="term" value="F:methyltransferase activity"/>
    <property type="evidence" value="ECO:0007669"/>
    <property type="project" value="UniProtKB-KW"/>
</dbReference>
<sequence length="297" mass="30875">MNDLPTAAGSPLSSTPSLYVVATPLGNLQDVTLRALAVLRAVDVVAAEDTRHSQRLFDACGIRTRMLALHEHNEQVAASQLIELLAQGRHVALITDAGTPAVSDPGARAVARVRAAGHPVVPVPGACAAVAALSVSGFAEAGFRFVGFLPPKSAARRAALEKLAGDPDVLVFYEAPHRVAECVADMAAVLGGMREVLIARELTKLHEEIACLMLADTAAWFAADPNRSRGEFVLVVRGAPAAEGLDAEAEKVLSLLLAELPVKTASRLAAEISGAPRNALYARALQLKAKGGGQAPA</sequence>
<keyword evidence="5 6" id="KW-0949">S-adenosyl-L-methionine</keyword>
<evidence type="ECO:0000256" key="2">
    <source>
        <dbReference type="ARBA" id="ARBA00022552"/>
    </source>
</evidence>
<keyword evidence="4 6" id="KW-0808">Transferase</keyword>
<evidence type="ECO:0000313" key="10">
    <source>
        <dbReference type="Proteomes" id="UP001595974"/>
    </source>
</evidence>
<accession>A0ABW1AX08</accession>
<dbReference type="Pfam" id="PF00590">
    <property type="entry name" value="TP_methylase"/>
    <property type="match status" value="1"/>
</dbReference>
<comment type="function">
    <text evidence="6">Catalyzes the 2'-O-methylation of the ribose of cytidine 1402 (C1402) in 16S rRNA.</text>
</comment>
<name>A0ABW1AX08_9RHOO</name>
<comment type="catalytic activity">
    <reaction evidence="6">
        <text>cytidine(1402) in 16S rRNA + S-adenosyl-L-methionine = 2'-O-methylcytidine(1402) in 16S rRNA + S-adenosyl-L-homocysteine + H(+)</text>
        <dbReference type="Rhea" id="RHEA:42924"/>
        <dbReference type="Rhea" id="RHEA-COMP:10285"/>
        <dbReference type="Rhea" id="RHEA-COMP:10286"/>
        <dbReference type="ChEBI" id="CHEBI:15378"/>
        <dbReference type="ChEBI" id="CHEBI:57856"/>
        <dbReference type="ChEBI" id="CHEBI:59789"/>
        <dbReference type="ChEBI" id="CHEBI:74495"/>
        <dbReference type="ChEBI" id="CHEBI:82748"/>
        <dbReference type="EC" id="2.1.1.198"/>
    </reaction>
</comment>
<feature type="domain" description="RsmI HTH" evidence="8">
    <location>
        <begin position="244"/>
        <end position="288"/>
    </location>
</feature>
<feature type="domain" description="Tetrapyrrole methylase" evidence="7">
    <location>
        <begin position="18"/>
        <end position="210"/>
    </location>
</feature>
<evidence type="ECO:0000256" key="6">
    <source>
        <dbReference type="HAMAP-Rule" id="MF_01877"/>
    </source>
</evidence>
<organism evidence="9 10">
    <name type="scientific">Thauera sinica</name>
    <dbReference type="NCBI Taxonomy" id="2665146"/>
    <lineage>
        <taxon>Bacteria</taxon>
        <taxon>Pseudomonadati</taxon>
        <taxon>Pseudomonadota</taxon>
        <taxon>Betaproteobacteria</taxon>
        <taxon>Rhodocyclales</taxon>
        <taxon>Zoogloeaceae</taxon>
        <taxon>Thauera</taxon>
    </lineage>
</organism>
<evidence type="ECO:0000313" key="9">
    <source>
        <dbReference type="EMBL" id="MFC5771786.1"/>
    </source>
</evidence>
<dbReference type="InterPro" id="IPR014777">
    <property type="entry name" value="4pyrrole_Mease_sub1"/>
</dbReference>
<dbReference type="NCBIfam" id="TIGR00096">
    <property type="entry name" value="16S rRNA (cytidine(1402)-2'-O)-methyltransferase"/>
    <property type="match status" value="1"/>
</dbReference>
<protein>
    <recommendedName>
        <fullName evidence="6">Ribosomal RNA small subunit methyltransferase I</fullName>
        <ecNumber evidence="6">2.1.1.198</ecNumber>
    </recommendedName>
    <alternativeName>
        <fullName evidence="6">16S rRNA 2'-O-ribose C1402 methyltransferase</fullName>
    </alternativeName>
    <alternativeName>
        <fullName evidence="6">rRNA (cytidine-2'-O-)-methyltransferase RsmI</fullName>
    </alternativeName>
</protein>
<dbReference type="PIRSF" id="PIRSF005917">
    <property type="entry name" value="MTase_YraL"/>
    <property type="match status" value="1"/>
</dbReference>
<evidence type="ECO:0000259" key="8">
    <source>
        <dbReference type="Pfam" id="PF23016"/>
    </source>
</evidence>
<evidence type="ECO:0000256" key="1">
    <source>
        <dbReference type="ARBA" id="ARBA00022490"/>
    </source>
</evidence>
<dbReference type="CDD" id="cd11648">
    <property type="entry name" value="RsmI"/>
    <property type="match status" value="1"/>
</dbReference>
<dbReference type="EMBL" id="JBHSOG010000100">
    <property type="protein sequence ID" value="MFC5771786.1"/>
    <property type="molecule type" value="Genomic_DNA"/>
</dbReference>
<dbReference type="RefSeq" id="WP_096445113.1">
    <property type="nucleotide sequence ID" value="NZ_JBHSOG010000100.1"/>
</dbReference>
<dbReference type="InterPro" id="IPR014776">
    <property type="entry name" value="4pyrrole_Mease_sub2"/>
</dbReference>
<keyword evidence="2 6" id="KW-0698">rRNA processing</keyword>
<reference evidence="10" key="1">
    <citation type="journal article" date="2019" name="Int. J. Syst. Evol. Microbiol.">
        <title>The Global Catalogue of Microorganisms (GCM) 10K type strain sequencing project: providing services to taxonomists for standard genome sequencing and annotation.</title>
        <authorList>
            <consortium name="The Broad Institute Genomics Platform"/>
            <consortium name="The Broad Institute Genome Sequencing Center for Infectious Disease"/>
            <person name="Wu L."/>
            <person name="Ma J."/>
        </authorList>
    </citation>
    <scope>NUCLEOTIDE SEQUENCE [LARGE SCALE GENOMIC DNA]</scope>
    <source>
        <strain evidence="10">SHR3</strain>
    </source>
</reference>
<proteinExistence type="inferred from homology"/>
<keyword evidence="10" id="KW-1185">Reference proteome</keyword>
<dbReference type="HAMAP" id="MF_01877">
    <property type="entry name" value="16SrRNA_methyltr_I"/>
    <property type="match status" value="1"/>
</dbReference>
<dbReference type="SUPFAM" id="SSF53790">
    <property type="entry name" value="Tetrapyrrole methylase"/>
    <property type="match status" value="1"/>
</dbReference>
<dbReference type="Gene3D" id="3.30.950.10">
    <property type="entry name" value="Methyltransferase, Cobalt-precorrin-4 Transmethylase, Domain 2"/>
    <property type="match status" value="1"/>
</dbReference>
<dbReference type="InterPro" id="IPR008189">
    <property type="entry name" value="rRNA_ssu_MeTfrase_I"/>
</dbReference>
<keyword evidence="1 6" id="KW-0963">Cytoplasm</keyword>
<dbReference type="Gene3D" id="3.40.1010.10">
    <property type="entry name" value="Cobalt-precorrin-4 Transmethylase, Domain 1"/>
    <property type="match status" value="1"/>
</dbReference>
<comment type="subcellular location">
    <subcellularLocation>
        <location evidence="6">Cytoplasm</location>
    </subcellularLocation>
</comment>